<dbReference type="AlphaFoldDB" id="A0A2H6BLT0"/>
<protein>
    <submittedName>
        <fullName evidence="1">Uncharacterized protein</fullName>
    </submittedName>
</protein>
<gene>
    <name evidence="1" type="ORF">BGM30_02250</name>
</gene>
<organism evidence="1 2">
    <name type="scientific">Microcystis aeruginosa NIES-298</name>
    <dbReference type="NCBI Taxonomy" id="449468"/>
    <lineage>
        <taxon>Bacteria</taxon>
        <taxon>Bacillati</taxon>
        <taxon>Cyanobacteriota</taxon>
        <taxon>Cyanophyceae</taxon>
        <taxon>Oscillatoriophycideae</taxon>
        <taxon>Chroococcales</taxon>
        <taxon>Microcystaceae</taxon>
        <taxon>Microcystis</taxon>
    </lineage>
</organism>
<reference evidence="2" key="1">
    <citation type="submission" date="2017-12" db="EMBL/GenBank/DDBJ databases">
        <title>Improved Draft Genome Sequence of Microcystis aeruginosa NIES-298, a Microcystin-Producing Cyanobacterium from Lake Kasumigaura, Japan.</title>
        <authorList>
            <person name="Yamaguchi H."/>
            <person name="Suzuki S."/>
            <person name="Kawachi M."/>
        </authorList>
    </citation>
    <scope>NUCLEOTIDE SEQUENCE [LARGE SCALE GENOMIC DNA]</scope>
    <source>
        <strain evidence="2">NIES-298</strain>
    </source>
</reference>
<evidence type="ECO:0000313" key="2">
    <source>
        <dbReference type="Proteomes" id="UP000236321"/>
    </source>
</evidence>
<dbReference type="RefSeq" id="WP_103111203.1">
    <property type="nucleotide sequence ID" value="NZ_BEIU01000012.1"/>
</dbReference>
<evidence type="ECO:0000313" key="1">
    <source>
        <dbReference type="EMBL" id="GBD51132.1"/>
    </source>
</evidence>
<name>A0A2H6BLT0_MICAE</name>
<dbReference type="EMBL" id="BEYQ01000001">
    <property type="protein sequence ID" value="GBD51132.1"/>
    <property type="molecule type" value="Genomic_DNA"/>
</dbReference>
<dbReference type="Proteomes" id="UP000236321">
    <property type="component" value="Unassembled WGS sequence"/>
</dbReference>
<proteinExistence type="predicted"/>
<accession>A0A2H6BLT0</accession>
<comment type="caution">
    <text evidence="1">The sequence shown here is derived from an EMBL/GenBank/DDBJ whole genome shotgun (WGS) entry which is preliminary data.</text>
</comment>
<sequence length="260" mass="30418">MTITTEDLLLSLPLVSSEEMLAGMSFLKADLERLFTSDQSLNFPKKYQNDYLKITEVIEKIRAAQTPPQAENIYSLEYQPITREFQAKYGEFLSADSLKKMAYYDNYLQGFINLIRVKKIMLDASLKSTDKSAQYYHIYFGLTILSEIIIEKYIGYFPQNYLESFKMIAKAFLNDPSLQPEKTSQFKQVLISLKNTARVILWQIQEYENQETKPLNWTDFYTSNKSDTDQVQKQKNQPAIAWAKSRLEQLENLRKVKGWD</sequence>